<evidence type="ECO:0000256" key="1">
    <source>
        <dbReference type="SAM" id="SignalP"/>
    </source>
</evidence>
<reference evidence="2 3" key="1">
    <citation type="journal article" date="2018" name="Nat. Ecol. Evol.">
        <title>Pezizomycetes genomes reveal the molecular basis of ectomycorrhizal truffle lifestyle.</title>
        <authorList>
            <person name="Murat C."/>
            <person name="Payen T."/>
            <person name="Noel B."/>
            <person name="Kuo A."/>
            <person name="Morin E."/>
            <person name="Chen J."/>
            <person name="Kohler A."/>
            <person name="Krizsan K."/>
            <person name="Balestrini R."/>
            <person name="Da Silva C."/>
            <person name="Montanini B."/>
            <person name="Hainaut M."/>
            <person name="Levati E."/>
            <person name="Barry K.W."/>
            <person name="Belfiori B."/>
            <person name="Cichocki N."/>
            <person name="Clum A."/>
            <person name="Dockter R.B."/>
            <person name="Fauchery L."/>
            <person name="Guy J."/>
            <person name="Iotti M."/>
            <person name="Le Tacon F."/>
            <person name="Lindquist E.A."/>
            <person name="Lipzen A."/>
            <person name="Malagnac F."/>
            <person name="Mello A."/>
            <person name="Molinier V."/>
            <person name="Miyauchi S."/>
            <person name="Poulain J."/>
            <person name="Riccioni C."/>
            <person name="Rubini A."/>
            <person name="Sitrit Y."/>
            <person name="Splivallo R."/>
            <person name="Traeger S."/>
            <person name="Wang M."/>
            <person name="Zifcakova L."/>
            <person name="Wipf D."/>
            <person name="Zambonelli A."/>
            <person name="Paolocci F."/>
            <person name="Nowrousian M."/>
            <person name="Ottonello S."/>
            <person name="Baldrian P."/>
            <person name="Spatafora J.W."/>
            <person name="Henrissat B."/>
            <person name="Nagy L.G."/>
            <person name="Aury J.M."/>
            <person name="Wincker P."/>
            <person name="Grigoriev I.V."/>
            <person name="Bonfante P."/>
            <person name="Martin F.M."/>
        </authorList>
    </citation>
    <scope>NUCLEOTIDE SEQUENCE [LARGE SCALE GENOMIC DNA]</scope>
    <source>
        <strain evidence="2 3">120613-1</strain>
    </source>
</reference>
<feature type="signal peptide" evidence="1">
    <location>
        <begin position="1"/>
        <end position="18"/>
    </location>
</feature>
<sequence>MLMMLDMSLIMAFTAVFAPSTKQVSQSRLYYSFYFLVLNNLLPRLQLTSTSPKSSHNPGPEFVHIPNVQYSRKHPLQPDLANSFCRDRVEVLWRVCCYKCAWCRDSVSLFSRN</sequence>
<dbReference type="Proteomes" id="UP000276215">
    <property type="component" value="Unassembled WGS sequence"/>
</dbReference>
<keyword evidence="3" id="KW-1185">Reference proteome</keyword>
<keyword evidence="1" id="KW-0732">Signal</keyword>
<accession>A0A3N4J6K4</accession>
<evidence type="ECO:0000313" key="3">
    <source>
        <dbReference type="Proteomes" id="UP000276215"/>
    </source>
</evidence>
<feature type="chain" id="PRO_5017974881" description="Secreted protein" evidence="1">
    <location>
        <begin position="19"/>
        <end position="113"/>
    </location>
</feature>
<gene>
    <name evidence="2" type="ORF">L873DRAFT_1496273</name>
</gene>
<name>A0A3N4J6K4_9PEZI</name>
<dbReference type="AlphaFoldDB" id="A0A3N4J6K4"/>
<evidence type="ECO:0008006" key="4">
    <source>
        <dbReference type="Google" id="ProtNLM"/>
    </source>
</evidence>
<protein>
    <recommendedName>
        <fullName evidence="4">Secreted protein</fullName>
    </recommendedName>
</protein>
<evidence type="ECO:0000313" key="2">
    <source>
        <dbReference type="EMBL" id="RPA93922.1"/>
    </source>
</evidence>
<dbReference type="EMBL" id="ML120445">
    <property type="protein sequence ID" value="RPA93922.1"/>
    <property type="molecule type" value="Genomic_DNA"/>
</dbReference>
<organism evidence="2 3">
    <name type="scientific">Choiromyces venosus 120613-1</name>
    <dbReference type="NCBI Taxonomy" id="1336337"/>
    <lineage>
        <taxon>Eukaryota</taxon>
        <taxon>Fungi</taxon>
        <taxon>Dikarya</taxon>
        <taxon>Ascomycota</taxon>
        <taxon>Pezizomycotina</taxon>
        <taxon>Pezizomycetes</taxon>
        <taxon>Pezizales</taxon>
        <taxon>Tuberaceae</taxon>
        <taxon>Choiromyces</taxon>
    </lineage>
</organism>
<proteinExistence type="predicted"/>